<gene>
    <name evidence="1" type="ORF">BDA99DRAFT_574023</name>
</gene>
<comment type="caution">
    <text evidence="1">The sequence shown here is derived from an EMBL/GenBank/DDBJ whole genome shotgun (WGS) entry which is preliminary data.</text>
</comment>
<evidence type="ECO:0000313" key="2">
    <source>
        <dbReference type="Proteomes" id="UP001209540"/>
    </source>
</evidence>
<name>A0AAD5JVJ3_9FUNG</name>
<sequence length="109" mass="12320">MIKLERNQFDDEDMANNWLISLDLVPVWMSHAFCRTVEMGDGQFKALTCAMVASLKSLISLGFPSIGLVSQKNMTLSHKDERNTLFGSSTSTHLLWLLLLIRLCSFPEN</sequence>
<reference evidence="1" key="2">
    <citation type="submission" date="2023-02" db="EMBL/GenBank/DDBJ databases">
        <authorList>
            <consortium name="DOE Joint Genome Institute"/>
            <person name="Mondo S.J."/>
            <person name="Chang Y."/>
            <person name="Wang Y."/>
            <person name="Ahrendt S."/>
            <person name="Andreopoulos W."/>
            <person name="Barry K."/>
            <person name="Beard J."/>
            <person name="Benny G.L."/>
            <person name="Blankenship S."/>
            <person name="Bonito G."/>
            <person name="Cuomo C."/>
            <person name="Desiro A."/>
            <person name="Gervers K.A."/>
            <person name="Hundley H."/>
            <person name="Kuo A."/>
            <person name="LaButti K."/>
            <person name="Lang B.F."/>
            <person name="Lipzen A."/>
            <person name="O'Donnell K."/>
            <person name="Pangilinan J."/>
            <person name="Reynolds N."/>
            <person name="Sandor L."/>
            <person name="Smith M.W."/>
            <person name="Tsang A."/>
            <person name="Grigoriev I.V."/>
            <person name="Stajich J.E."/>
            <person name="Spatafora J.W."/>
        </authorList>
    </citation>
    <scope>NUCLEOTIDE SEQUENCE</scope>
    <source>
        <strain evidence="1">RSA 2281</strain>
    </source>
</reference>
<protein>
    <submittedName>
        <fullName evidence="1">Uncharacterized protein</fullName>
    </submittedName>
</protein>
<reference evidence="1" key="1">
    <citation type="journal article" date="2022" name="IScience">
        <title>Evolution of zygomycete secretomes and the origins of terrestrial fungal ecologies.</title>
        <authorList>
            <person name="Chang Y."/>
            <person name="Wang Y."/>
            <person name="Mondo S."/>
            <person name="Ahrendt S."/>
            <person name="Andreopoulos W."/>
            <person name="Barry K."/>
            <person name="Beard J."/>
            <person name="Benny G.L."/>
            <person name="Blankenship S."/>
            <person name="Bonito G."/>
            <person name="Cuomo C."/>
            <person name="Desiro A."/>
            <person name="Gervers K.A."/>
            <person name="Hundley H."/>
            <person name="Kuo A."/>
            <person name="LaButti K."/>
            <person name="Lang B.F."/>
            <person name="Lipzen A."/>
            <person name="O'Donnell K."/>
            <person name="Pangilinan J."/>
            <person name="Reynolds N."/>
            <person name="Sandor L."/>
            <person name="Smith M.E."/>
            <person name="Tsang A."/>
            <person name="Grigoriev I.V."/>
            <person name="Stajich J.E."/>
            <person name="Spatafora J.W."/>
        </authorList>
    </citation>
    <scope>NUCLEOTIDE SEQUENCE</scope>
    <source>
        <strain evidence="1">RSA 2281</strain>
    </source>
</reference>
<evidence type="ECO:0000313" key="1">
    <source>
        <dbReference type="EMBL" id="KAI9255789.1"/>
    </source>
</evidence>
<accession>A0AAD5JVJ3</accession>
<keyword evidence="2" id="KW-1185">Reference proteome</keyword>
<proteinExistence type="predicted"/>
<dbReference type="Proteomes" id="UP001209540">
    <property type="component" value="Unassembled WGS sequence"/>
</dbReference>
<dbReference type="AlphaFoldDB" id="A0AAD5JVJ3"/>
<organism evidence="1 2">
    <name type="scientific">Phascolomyces articulosus</name>
    <dbReference type="NCBI Taxonomy" id="60185"/>
    <lineage>
        <taxon>Eukaryota</taxon>
        <taxon>Fungi</taxon>
        <taxon>Fungi incertae sedis</taxon>
        <taxon>Mucoromycota</taxon>
        <taxon>Mucoromycotina</taxon>
        <taxon>Mucoromycetes</taxon>
        <taxon>Mucorales</taxon>
        <taxon>Lichtheimiaceae</taxon>
        <taxon>Phascolomyces</taxon>
    </lineage>
</organism>
<dbReference type="EMBL" id="JAIXMP010000022">
    <property type="protein sequence ID" value="KAI9255789.1"/>
    <property type="molecule type" value="Genomic_DNA"/>
</dbReference>